<proteinExistence type="predicted"/>
<dbReference type="EMBL" id="GQ398110">
    <property type="protein sequence ID" value="AEV42075.1"/>
    <property type="molecule type" value="Genomic_DNA"/>
</dbReference>
<sequence length="132" mass="14919">MSLQIKRHTPAYKEALQKTASIWDSGVGQTERGIVASGTLTRQLNSLLFLLLKLHDKVSRLEEKVKRVAAPQKADISWALEYLQDIEEGGSQLDKLQTIKGATRKKRLQERGKLKVYEDPYIILKGEISTSK</sequence>
<protein>
    <submittedName>
        <fullName evidence="1">Uncharacterized protein</fullName>
    </submittedName>
</protein>
<name>G8Z332_9VIRU</name>
<reference evidence="1" key="1">
    <citation type="submission" date="2011-07" db="EMBL/GenBank/DDBJ databases">
        <title>Pineapple badnaviruses in Hawaii.</title>
        <authorList>
            <person name="Sether D.M."/>
            <person name="Melzer M.J."/>
            <person name="Borth W.B."/>
            <person name="Hu J.S."/>
        </authorList>
    </citation>
    <scope>NUCLEOTIDE SEQUENCE</scope>
    <source>
        <strain evidence="1">HI1</strain>
    </source>
</reference>
<evidence type="ECO:0000313" key="1">
    <source>
        <dbReference type="EMBL" id="AEV42075.1"/>
    </source>
</evidence>
<organism evidence="1">
    <name type="scientific">Pineapple bacilliform CO virus</name>
    <dbReference type="NCBI Taxonomy" id="2033633"/>
    <lineage>
        <taxon>Viruses</taxon>
        <taxon>Riboviria</taxon>
        <taxon>Pararnavirae</taxon>
        <taxon>Artverviricota</taxon>
        <taxon>Revtraviricetes</taxon>
        <taxon>Ortervirales</taxon>
        <taxon>Caulimoviridae</taxon>
        <taxon>Badnavirus</taxon>
        <taxon>Badnavirus alphananas</taxon>
    </lineage>
</organism>
<accession>G8Z332</accession>